<dbReference type="PANTHER" id="PTHR46238:SF8">
    <property type="entry name" value="ENDONUCLEASE_EXONUCLEASE_PHOSPHATASE DOMAIN-CONTAINING PROTEIN"/>
    <property type="match status" value="1"/>
</dbReference>
<gene>
    <name evidence="1" type="ORF">H5410_002709</name>
</gene>
<keyword evidence="2" id="KW-1185">Reference proteome</keyword>
<dbReference type="PANTHER" id="PTHR46238">
    <property type="entry name" value="REVERSE TRANSCRIPTASE DOMAIN-CONTAINING PROTEIN"/>
    <property type="match status" value="1"/>
</dbReference>
<sequence>MVYIRLIKDMYKRAKTRVRTVGGDSEHFLGSGDIDDYVTHSIGATWMKWRLASRDLCNKKVPPKLQGKLYEVVV</sequence>
<name>A0A9J6B2X2_SOLCO</name>
<dbReference type="Proteomes" id="UP000824120">
    <property type="component" value="Chromosome 1"/>
</dbReference>
<accession>A0A9J6B2X2</accession>
<dbReference type="EMBL" id="JACXVP010000001">
    <property type="protein sequence ID" value="KAG5630992.1"/>
    <property type="molecule type" value="Genomic_DNA"/>
</dbReference>
<comment type="caution">
    <text evidence="1">The sequence shown here is derived from an EMBL/GenBank/DDBJ whole genome shotgun (WGS) entry which is preliminary data.</text>
</comment>
<evidence type="ECO:0000313" key="2">
    <source>
        <dbReference type="Proteomes" id="UP000824120"/>
    </source>
</evidence>
<evidence type="ECO:0000313" key="1">
    <source>
        <dbReference type="EMBL" id="KAG5630992.1"/>
    </source>
</evidence>
<protein>
    <submittedName>
        <fullName evidence="1">Uncharacterized protein</fullName>
    </submittedName>
</protein>
<organism evidence="1 2">
    <name type="scientific">Solanum commersonii</name>
    <name type="common">Commerson's wild potato</name>
    <name type="synonym">Commerson's nightshade</name>
    <dbReference type="NCBI Taxonomy" id="4109"/>
    <lineage>
        <taxon>Eukaryota</taxon>
        <taxon>Viridiplantae</taxon>
        <taxon>Streptophyta</taxon>
        <taxon>Embryophyta</taxon>
        <taxon>Tracheophyta</taxon>
        <taxon>Spermatophyta</taxon>
        <taxon>Magnoliopsida</taxon>
        <taxon>eudicotyledons</taxon>
        <taxon>Gunneridae</taxon>
        <taxon>Pentapetalae</taxon>
        <taxon>asterids</taxon>
        <taxon>lamiids</taxon>
        <taxon>Solanales</taxon>
        <taxon>Solanaceae</taxon>
        <taxon>Solanoideae</taxon>
        <taxon>Solaneae</taxon>
        <taxon>Solanum</taxon>
    </lineage>
</organism>
<dbReference type="AlphaFoldDB" id="A0A9J6B2X2"/>
<reference evidence="1 2" key="1">
    <citation type="submission" date="2020-09" db="EMBL/GenBank/DDBJ databases">
        <title>De no assembly of potato wild relative species, Solanum commersonii.</title>
        <authorList>
            <person name="Cho K."/>
        </authorList>
    </citation>
    <scope>NUCLEOTIDE SEQUENCE [LARGE SCALE GENOMIC DNA]</scope>
    <source>
        <strain evidence="1">LZ3.2</strain>
        <tissue evidence="1">Leaf</tissue>
    </source>
</reference>
<dbReference type="OrthoDB" id="1305822at2759"/>
<proteinExistence type="predicted"/>